<dbReference type="SUPFAM" id="SSF50729">
    <property type="entry name" value="PH domain-like"/>
    <property type="match status" value="1"/>
</dbReference>
<dbReference type="Proteomes" id="UP000625711">
    <property type="component" value="Unassembled WGS sequence"/>
</dbReference>
<dbReference type="InterPro" id="IPR011993">
    <property type="entry name" value="PH-like_dom_sf"/>
</dbReference>
<keyword evidence="1" id="KW-0479">Metal-binding</keyword>
<evidence type="ECO:0000256" key="2">
    <source>
        <dbReference type="ARBA" id="ARBA00022771"/>
    </source>
</evidence>
<dbReference type="SMART" id="SM00233">
    <property type="entry name" value="PH"/>
    <property type="match status" value="1"/>
</dbReference>
<comment type="caution">
    <text evidence="6">The sequence shown here is derived from an EMBL/GenBank/DDBJ whole genome shotgun (WGS) entry which is preliminary data.</text>
</comment>
<sequence>MSIFNSSVVIKQGYMVKRSQNKKLYTLVNYKKRWFVLTKKYLIYYEDDNAAKKKEKGRVELDRVHTIESAQCFFSNEEVGVDGELFPFLVGYHQDDDYTLFLLTIRSLDRVEWILAIREACANNKNVKYYFHPAPWNGRKWHCCKINTKLAEGCRECSTWVPIQNGSPSKDSVKENLKNKENINTLTDRDRNEDIDGIELLDELQFLSVVEA</sequence>
<dbReference type="Pfam" id="PF00779">
    <property type="entry name" value="BTK"/>
    <property type="match status" value="1"/>
</dbReference>
<dbReference type="Pfam" id="PF00169">
    <property type="entry name" value="PH"/>
    <property type="match status" value="1"/>
</dbReference>
<evidence type="ECO:0000256" key="1">
    <source>
        <dbReference type="ARBA" id="ARBA00022723"/>
    </source>
</evidence>
<evidence type="ECO:0000256" key="4">
    <source>
        <dbReference type="PROSITE-ProRule" id="PRU00432"/>
    </source>
</evidence>
<evidence type="ECO:0000256" key="3">
    <source>
        <dbReference type="ARBA" id="ARBA00022833"/>
    </source>
</evidence>
<keyword evidence="7" id="KW-1185">Reference proteome</keyword>
<proteinExistence type="predicted"/>
<organism evidence="6 7">
    <name type="scientific">Rhynchophorus ferrugineus</name>
    <name type="common">Red palm weevil</name>
    <name type="synonym">Curculio ferrugineus</name>
    <dbReference type="NCBI Taxonomy" id="354439"/>
    <lineage>
        <taxon>Eukaryota</taxon>
        <taxon>Metazoa</taxon>
        <taxon>Ecdysozoa</taxon>
        <taxon>Arthropoda</taxon>
        <taxon>Hexapoda</taxon>
        <taxon>Insecta</taxon>
        <taxon>Pterygota</taxon>
        <taxon>Neoptera</taxon>
        <taxon>Endopterygota</taxon>
        <taxon>Coleoptera</taxon>
        <taxon>Polyphaga</taxon>
        <taxon>Cucujiformia</taxon>
        <taxon>Curculionidae</taxon>
        <taxon>Dryophthorinae</taxon>
        <taxon>Rhynchophorus</taxon>
    </lineage>
</organism>
<accession>A0A834HVE2</accession>
<dbReference type="CDD" id="cd01238">
    <property type="entry name" value="PH_Btk"/>
    <property type="match status" value="1"/>
</dbReference>
<reference evidence="6" key="1">
    <citation type="submission" date="2020-08" db="EMBL/GenBank/DDBJ databases">
        <title>Genome sequencing and assembly of the red palm weevil Rhynchophorus ferrugineus.</title>
        <authorList>
            <person name="Dias G.B."/>
            <person name="Bergman C.M."/>
            <person name="Manee M."/>
        </authorList>
    </citation>
    <scope>NUCLEOTIDE SEQUENCE</scope>
    <source>
        <strain evidence="6">AA-2017</strain>
        <tissue evidence="6">Whole larva</tissue>
    </source>
</reference>
<evidence type="ECO:0000313" key="6">
    <source>
        <dbReference type="EMBL" id="KAF7265510.1"/>
    </source>
</evidence>
<dbReference type="GO" id="GO:0008270">
    <property type="term" value="F:zinc ion binding"/>
    <property type="evidence" value="ECO:0007669"/>
    <property type="project" value="UniProtKB-KW"/>
</dbReference>
<dbReference type="InterPro" id="IPR001849">
    <property type="entry name" value="PH_domain"/>
</dbReference>
<evidence type="ECO:0000313" key="7">
    <source>
        <dbReference type="Proteomes" id="UP000625711"/>
    </source>
</evidence>
<dbReference type="Gene3D" id="2.30.29.30">
    <property type="entry name" value="Pleckstrin-homology domain (PH domain)/Phosphotyrosine-binding domain (PTB)"/>
    <property type="match status" value="1"/>
</dbReference>
<gene>
    <name evidence="6" type="ORF">GWI33_021084</name>
</gene>
<dbReference type="PROSITE" id="PS51113">
    <property type="entry name" value="ZF_BTK"/>
    <property type="match status" value="1"/>
</dbReference>
<dbReference type="GO" id="GO:0035556">
    <property type="term" value="P:intracellular signal transduction"/>
    <property type="evidence" value="ECO:0007669"/>
    <property type="project" value="InterPro"/>
</dbReference>
<evidence type="ECO:0000259" key="5">
    <source>
        <dbReference type="PROSITE" id="PS50003"/>
    </source>
</evidence>
<keyword evidence="2 4" id="KW-0863">Zinc-finger</keyword>
<dbReference type="InterPro" id="IPR001562">
    <property type="entry name" value="Znf_Btk_motif"/>
</dbReference>
<name>A0A834HVE2_RHYFE</name>
<dbReference type="AlphaFoldDB" id="A0A834HVE2"/>
<protein>
    <recommendedName>
        <fullName evidence="5">PH domain-containing protein</fullName>
    </recommendedName>
</protein>
<feature type="domain" description="PH" evidence="5">
    <location>
        <begin position="8"/>
        <end position="122"/>
    </location>
</feature>
<dbReference type="OrthoDB" id="28230at2759"/>
<dbReference type="PROSITE" id="PS50003">
    <property type="entry name" value="PH_DOMAIN"/>
    <property type="match status" value="1"/>
</dbReference>
<dbReference type="EMBL" id="JAACXV010014611">
    <property type="protein sequence ID" value="KAF7265510.1"/>
    <property type="molecule type" value="Genomic_DNA"/>
</dbReference>
<keyword evidence="3" id="KW-0862">Zinc</keyword>